<feature type="region of interest" description="Disordered" evidence="1">
    <location>
        <begin position="1"/>
        <end position="27"/>
    </location>
</feature>
<accession>A0AAW0CF52</accession>
<evidence type="ECO:0000313" key="3">
    <source>
        <dbReference type="Proteomes" id="UP001383192"/>
    </source>
</evidence>
<sequence>MDNSSLALTLPPLSPSPSPTKSLKPVGGHSFSSSLPMELMLEICETFLLCAPKGQRRAVLLLCRDLTKGLYPFLYAFIRVRTFRAIRSLYWSLLRTPELCHYIKRLEFRFPDVYPYGTRAAFRANLIDTKSEIVAWQIHILRMCSRFVRQLVLRIGGRFGGMHPMIIHCLRTVTFPNLRFLDSSYCVVLDEDHTTRFYDKVRKVFRNRGEDVCRITTLSRRLIINHWSSLTRLCVHIDAEEVFAEHPLSTTLSHLPSIRELSLAFRTDACQFYLDFLEKFQVPDGVAACVIVMHYCWSVNSTLFAPFPPASYNYHPKLLFASKEEPYFFAEAFPAPRAVRHLNGMTLIYNEVDTWDGFWTAAIAKLFAKPDYLEVSDQTAAIVRQSA</sequence>
<gene>
    <name evidence="2" type="ORF">VNI00_010700</name>
</gene>
<dbReference type="AlphaFoldDB" id="A0AAW0CF52"/>
<organism evidence="2 3">
    <name type="scientific">Paramarasmius palmivorus</name>
    <dbReference type="NCBI Taxonomy" id="297713"/>
    <lineage>
        <taxon>Eukaryota</taxon>
        <taxon>Fungi</taxon>
        <taxon>Dikarya</taxon>
        <taxon>Basidiomycota</taxon>
        <taxon>Agaricomycotina</taxon>
        <taxon>Agaricomycetes</taxon>
        <taxon>Agaricomycetidae</taxon>
        <taxon>Agaricales</taxon>
        <taxon>Marasmiineae</taxon>
        <taxon>Marasmiaceae</taxon>
        <taxon>Paramarasmius</taxon>
    </lineage>
</organism>
<dbReference type="Proteomes" id="UP001383192">
    <property type="component" value="Unassembled WGS sequence"/>
</dbReference>
<name>A0AAW0CF52_9AGAR</name>
<evidence type="ECO:0000256" key="1">
    <source>
        <dbReference type="SAM" id="MobiDB-lite"/>
    </source>
</evidence>
<evidence type="ECO:0008006" key="4">
    <source>
        <dbReference type="Google" id="ProtNLM"/>
    </source>
</evidence>
<dbReference type="EMBL" id="JAYKXP010000044">
    <property type="protein sequence ID" value="KAK7037739.1"/>
    <property type="molecule type" value="Genomic_DNA"/>
</dbReference>
<protein>
    <recommendedName>
        <fullName evidence="4">F-box domain-containing protein</fullName>
    </recommendedName>
</protein>
<proteinExistence type="predicted"/>
<comment type="caution">
    <text evidence="2">The sequence shown here is derived from an EMBL/GenBank/DDBJ whole genome shotgun (WGS) entry which is preliminary data.</text>
</comment>
<keyword evidence="3" id="KW-1185">Reference proteome</keyword>
<evidence type="ECO:0000313" key="2">
    <source>
        <dbReference type="EMBL" id="KAK7037739.1"/>
    </source>
</evidence>
<reference evidence="2 3" key="1">
    <citation type="submission" date="2024-01" db="EMBL/GenBank/DDBJ databases">
        <title>A draft genome for a cacao thread blight-causing isolate of Paramarasmius palmivorus.</title>
        <authorList>
            <person name="Baruah I.K."/>
            <person name="Bukari Y."/>
            <person name="Amoako-Attah I."/>
            <person name="Meinhardt L.W."/>
            <person name="Bailey B.A."/>
            <person name="Cohen S.P."/>
        </authorList>
    </citation>
    <scope>NUCLEOTIDE SEQUENCE [LARGE SCALE GENOMIC DNA]</scope>
    <source>
        <strain evidence="2 3">GH-12</strain>
    </source>
</reference>
<feature type="compositionally biased region" description="Low complexity" evidence="1">
    <location>
        <begin position="1"/>
        <end position="11"/>
    </location>
</feature>